<gene>
    <name evidence="1" type="ORF">F2Q70_00004755</name>
</gene>
<dbReference type="AlphaFoldDB" id="A0A8S9IYR2"/>
<protein>
    <submittedName>
        <fullName evidence="1">Uncharacterized protein</fullName>
    </submittedName>
</protein>
<comment type="caution">
    <text evidence="1">The sequence shown here is derived from an EMBL/GenBank/DDBJ whole genome shotgun (WGS) entry which is preliminary data.</text>
</comment>
<proteinExistence type="predicted"/>
<organism evidence="1">
    <name type="scientific">Brassica cretica</name>
    <name type="common">Mustard</name>
    <dbReference type="NCBI Taxonomy" id="69181"/>
    <lineage>
        <taxon>Eukaryota</taxon>
        <taxon>Viridiplantae</taxon>
        <taxon>Streptophyta</taxon>
        <taxon>Embryophyta</taxon>
        <taxon>Tracheophyta</taxon>
        <taxon>Spermatophyta</taxon>
        <taxon>Magnoliopsida</taxon>
        <taxon>eudicotyledons</taxon>
        <taxon>Gunneridae</taxon>
        <taxon>Pentapetalae</taxon>
        <taxon>rosids</taxon>
        <taxon>malvids</taxon>
        <taxon>Brassicales</taxon>
        <taxon>Brassicaceae</taxon>
        <taxon>Brassiceae</taxon>
        <taxon>Brassica</taxon>
    </lineage>
</organism>
<evidence type="ECO:0000313" key="1">
    <source>
        <dbReference type="EMBL" id="KAF2575061.1"/>
    </source>
</evidence>
<name>A0A8S9IYR2_BRACR</name>
<dbReference type="EMBL" id="QGKY02001015">
    <property type="protein sequence ID" value="KAF2575061.1"/>
    <property type="molecule type" value="Genomic_DNA"/>
</dbReference>
<sequence length="167" mass="18689">MRILVPTTSGPKLVTKQAWPVFWNNCRPIPMMFHRSTVLHLLDSFFSQGRLTTIQYNENNFCYMMLIDLKPEGGGSCGSPASPLVLAETSFHQNLLGETEKHKSSLLGGVPFSHRRIRWALCSRSPYKLRSSGDSSVKERRVQFENDDNPAGTACYSSGLSSDGWDC</sequence>
<accession>A0A8S9IYR2</accession>
<reference evidence="1" key="1">
    <citation type="submission" date="2019-12" db="EMBL/GenBank/DDBJ databases">
        <title>Genome sequencing and annotation of Brassica cretica.</title>
        <authorList>
            <person name="Studholme D.J."/>
            <person name="Sarris P.F."/>
        </authorList>
    </citation>
    <scope>NUCLEOTIDE SEQUENCE</scope>
    <source>
        <strain evidence="1">PFS-102/07</strain>
        <tissue evidence="1">Leaf</tissue>
    </source>
</reference>